<sequence length="413" mass="46505">MIKYEHSVLENGLQVVVHPDPASSVVVVNVAYKVGSRDETPDKTGFAHLFEHLMFSGSVNIPLYDDPLQKAGGENNAFTTPDYTNYYLTVPAENIETGLWLESDRMLGLAFNKKGLEVQRKVVIEEFKQRYLNQPYGDVWHKLRALAYKNHSYQWPTIGKNIKQIEEAKMEDVRSFFDTYYIPNNAILVLAGNITAKKGVELANKWFGGIPKGKDIVRNISIEAKQNKKRHLEVNSNVPIDAFYKVYHMPGRKDIRYYTADLLSDILGRGKSSLLYKKLVEDADIFSDLSAYVLGSIDPGLLVISGKLTDGSTFENAEKEVDKIINLLVKNGVNKLELEKAKNQALASHAFGDVDMLDRAMNLAYGFILDDLDRTNKELAIMKNISVGDINKMAKEILKDSNACTMYYRSASN</sequence>
<evidence type="ECO:0000256" key="4">
    <source>
        <dbReference type="ARBA" id="ARBA00022833"/>
    </source>
</evidence>
<dbReference type="GO" id="GO:0008237">
    <property type="term" value="F:metallopeptidase activity"/>
    <property type="evidence" value="ECO:0007669"/>
    <property type="project" value="UniProtKB-KW"/>
</dbReference>
<dbReference type="PANTHER" id="PTHR43690:SF17">
    <property type="entry name" value="PROTEIN YHJJ"/>
    <property type="match status" value="1"/>
</dbReference>
<evidence type="ECO:0000256" key="2">
    <source>
        <dbReference type="ARBA" id="ARBA00022670"/>
    </source>
</evidence>
<dbReference type="InterPro" id="IPR011765">
    <property type="entry name" value="Pept_M16_N"/>
</dbReference>
<dbReference type="SUPFAM" id="SSF63411">
    <property type="entry name" value="LuxS/MPP-like metallohydrolase"/>
    <property type="match status" value="2"/>
</dbReference>
<dbReference type="InterPro" id="IPR050626">
    <property type="entry name" value="Peptidase_M16"/>
</dbReference>
<reference evidence="8" key="1">
    <citation type="submission" date="2018-06" db="EMBL/GenBank/DDBJ databases">
        <authorList>
            <person name="Zhirakovskaya E."/>
        </authorList>
    </citation>
    <scope>NUCLEOTIDE SEQUENCE</scope>
</reference>
<evidence type="ECO:0000256" key="3">
    <source>
        <dbReference type="ARBA" id="ARBA00022801"/>
    </source>
</evidence>
<dbReference type="Pfam" id="PF00675">
    <property type="entry name" value="Peptidase_M16"/>
    <property type="match status" value="1"/>
</dbReference>
<dbReference type="Gene3D" id="3.30.830.10">
    <property type="entry name" value="Metalloenzyme, LuxS/M16 peptidase-like"/>
    <property type="match status" value="2"/>
</dbReference>
<dbReference type="EMBL" id="UOES01000079">
    <property type="protein sequence ID" value="VAW26257.1"/>
    <property type="molecule type" value="Genomic_DNA"/>
</dbReference>
<dbReference type="InterPro" id="IPR007863">
    <property type="entry name" value="Peptidase_M16_C"/>
</dbReference>
<evidence type="ECO:0000259" key="7">
    <source>
        <dbReference type="Pfam" id="PF05193"/>
    </source>
</evidence>
<organism evidence="8">
    <name type="scientific">hydrothermal vent metagenome</name>
    <dbReference type="NCBI Taxonomy" id="652676"/>
    <lineage>
        <taxon>unclassified sequences</taxon>
        <taxon>metagenomes</taxon>
        <taxon>ecological metagenomes</taxon>
    </lineage>
</organism>
<keyword evidence="2 8" id="KW-0645">Protease</keyword>
<accession>A0A3B0ULW8</accession>
<dbReference type="GO" id="GO:0006508">
    <property type="term" value="P:proteolysis"/>
    <property type="evidence" value="ECO:0007669"/>
    <property type="project" value="UniProtKB-KW"/>
</dbReference>
<keyword evidence="4" id="KW-0862">Zinc</keyword>
<dbReference type="PANTHER" id="PTHR43690">
    <property type="entry name" value="NARDILYSIN"/>
    <property type="match status" value="1"/>
</dbReference>
<evidence type="ECO:0000313" key="8">
    <source>
        <dbReference type="EMBL" id="VAW26257.1"/>
    </source>
</evidence>
<evidence type="ECO:0000256" key="1">
    <source>
        <dbReference type="ARBA" id="ARBA00007261"/>
    </source>
</evidence>
<comment type="similarity">
    <text evidence="1">Belongs to the peptidase M16 family.</text>
</comment>
<evidence type="ECO:0000256" key="5">
    <source>
        <dbReference type="ARBA" id="ARBA00023049"/>
    </source>
</evidence>
<protein>
    <submittedName>
        <fullName evidence="8">Zinc protease</fullName>
    </submittedName>
</protein>
<keyword evidence="5" id="KW-0482">Metalloprotease</keyword>
<dbReference type="Pfam" id="PF05193">
    <property type="entry name" value="Peptidase_M16_C"/>
    <property type="match status" value="1"/>
</dbReference>
<keyword evidence="3" id="KW-0378">Hydrolase</keyword>
<name>A0A3B0ULW8_9ZZZZ</name>
<gene>
    <name evidence="8" type="ORF">MNBD_BACTEROID06-586</name>
</gene>
<dbReference type="InterPro" id="IPR011249">
    <property type="entry name" value="Metalloenz_LuxS/M16"/>
</dbReference>
<dbReference type="AlphaFoldDB" id="A0A3B0ULW8"/>
<evidence type="ECO:0000259" key="6">
    <source>
        <dbReference type="Pfam" id="PF00675"/>
    </source>
</evidence>
<dbReference type="GO" id="GO:0046872">
    <property type="term" value="F:metal ion binding"/>
    <property type="evidence" value="ECO:0007669"/>
    <property type="project" value="InterPro"/>
</dbReference>
<proteinExistence type="inferred from homology"/>
<feature type="domain" description="Peptidase M16 C-terminal" evidence="7">
    <location>
        <begin position="171"/>
        <end position="344"/>
    </location>
</feature>
<feature type="domain" description="Peptidase M16 N-terminal" evidence="6">
    <location>
        <begin position="15"/>
        <end position="157"/>
    </location>
</feature>